<keyword evidence="2" id="KW-1185">Reference proteome</keyword>
<accession>A0ACB8T800</accession>
<reference evidence="1" key="1">
    <citation type="submission" date="2021-03" db="EMBL/GenBank/DDBJ databases">
        <authorList>
            <consortium name="DOE Joint Genome Institute"/>
            <person name="Ahrendt S."/>
            <person name="Looney B.P."/>
            <person name="Miyauchi S."/>
            <person name="Morin E."/>
            <person name="Drula E."/>
            <person name="Courty P.E."/>
            <person name="Chicoki N."/>
            <person name="Fauchery L."/>
            <person name="Kohler A."/>
            <person name="Kuo A."/>
            <person name="Labutti K."/>
            <person name="Pangilinan J."/>
            <person name="Lipzen A."/>
            <person name="Riley R."/>
            <person name="Andreopoulos W."/>
            <person name="He G."/>
            <person name="Johnson J."/>
            <person name="Barry K.W."/>
            <person name="Grigoriev I.V."/>
            <person name="Nagy L."/>
            <person name="Hibbett D."/>
            <person name="Henrissat B."/>
            <person name="Matheny P.B."/>
            <person name="Labbe J."/>
            <person name="Martin F."/>
        </authorList>
    </citation>
    <scope>NUCLEOTIDE SEQUENCE</scope>
    <source>
        <strain evidence="1">HHB10654</strain>
    </source>
</reference>
<evidence type="ECO:0000313" key="1">
    <source>
        <dbReference type="EMBL" id="KAI0065004.1"/>
    </source>
</evidence>
<comment type="caution">
    <text evidence="1">The sequence shown here is derived from an EMBL/GenBank/DDBJ whole genome shotgun (WGS) entry which is preliminary data.</text>
</comment>
<dbReference type="Proteomes" id="UP000814140">
    <property type="component" value="Unassembled WGS sequence"/>
</dbReference>
<dbReference type="EMBL" id="MU277197">
    <property type="protein sequence ID" value="KAI0065004.1"/>
    <property type="molecule type" value="Genomic_DNA"/>
</dbReference>
<organism evidence="1 2">
    <name type="scientific">Artomyces pyxidatus</name>
    <dbReference type="NCBI Taxonomy" id="48021"/>
    <lineage>
        <taxon>Eukaryota</taxon>
        <taxon>Fungi</taxon>
        <taxon>Dikarya</taxon>
        <taxon>Basidiomycota</taxon>
        <taxon>Agaricomycotina</taxon>
        <taxon>Agaricomycetes</taxon>
        <taxon>Russulales</taxon>
        <taxon>Auriscalpiaceae</taxon>
        <taxon>Artomyces</taxon>
    </lineage>
</organism>
<name>A0ACB8T800_9AGAM</name>
<reference evidence="1" key="2">
    <citation type="journal article" date="2022" name="New Phytol.">
        <title>Evolutionary transition to the ectomycorrhizal habit in the genomes of a hyperdiverse lineage of mushroom-forming fungi.</title>
        <authorList>
            <person name="Looney B."/>
            <person name="Miyauchi S."/>
            <person name="Morin E."/>
            <person name="Drula E."/>
            <person name="Courty P.E."/>
            <person name="Kohler A."/>
            <person name="Kuo A."/>
            <person name="LaButti K."/>
            <person name="Pangilinan J."/>
            <person name="Lipzen A."/>
            <person name="Riley R."/>
            <person name="Andreopoulos W."/>
            <person name="He G."/>
            <person name="Johnson J."/>
            <person name="Nolan M."/>
            <person name="Tritt A."/>
            <person name="Barry K.W."/>
            <person name="Grigoriev I.V."/>
            <person name="Nagy L.G."/>
            <person name="Hibbett D."/>
            <person name="Henrissat B."/>
            <person name="Matheny P.B."/>
            <person name="Labbe J."/>
            <person name="Martin F.M."/>
        </authorList>
    </citation>
    <scope>NUCLEOTIDE SEQUENCE</scope>
    <source>
        <strain evidence="1">HHB10654</strain>
    </source>
</reference>
<proteinExistence type="predicted"/>
<evidence type="ECO:0000313" key="2">
    <source>
        <dbReference type="Proteomes" id="UP000814140"/>
    </source>
</evidence>
<sequence>MRERLKARAFADGPLPRRPPQSILSVKLQMSIQVYQLDSVYIAEKYHASLEIIPLLTFLRALALLGTLLCTLGRLRPAGSRSAQRLAFEVKYSLGFAPGETRFE</sequence>
<gene>
    <name evidence="1" type="ORF">BV25DRAFT_223810</name>
</gene>
<protein>
    <submittedName>
        <fullName evidence="1">Uncharacterized protein</fullName>
    </submittedName>
</protein>